<protein>
    <submittedName>
        <fullName evidence="2">Uncharacterized protein</fullName>
    </submittedName>
</protein>
<dbReference type="EMBL" id="QMQA01000045">
    <property type="protein sequence ID" value="RLE14414.1"/>
    <property type="molecule type" value="Genomic_DNA"/>
</dbReference>
<gene>
    <name evidence="2" type="ORF">DRJ04_02405</name>
</gene>
<dbReference type="SUPFAM" id="SSF56770">
    <property type="entry name" value="HydA/Nqo6-like"/>
    <property type="match status" value="1"/>
</dbReference>
<organism evidence="2 3">
    <name type="scientific">Aerophobetes bacterium</name>
    <dbReference type="NCBI Taxonomy" id="2030807"/>
    <lineage>
        <taxon>Bacteria</taxon>
        <taxon>Candidatus Aerophobota</taxon>
    </lineage>
</organism>
<evidence type="ECO:0000256" key="1">
    <source>
        <dbReference type="ARBA" id="ARBA00023002"/>
    </source>
</evidence>
<evidence type="ECO:0000313" key="2">
    <source>
        <dbReference type="EMBL" id="RLE14414.1"/>
    </source>
</evidence>
<dbReference type="Gene3D" id="3.40.50.700">
    <property type="entry name" value="NADH:ubiquinone oxidoreductase-like, 20kDa subunit"/>
    <property type="match status" value="1"/>
</dbReference>
<comment type="caution">
    <text evidence="2">The sequence shown here is derived from an EMBL/GenBank/DDBJ whole genome shotgun (WGS) entry which is preliminary data.</text>
</comment>
<dbReference type="Proteomes" id="UP000280417">
    <property type="component" value="Unassembled WGS sequence"/>
</dbReference>
<name>A0A662DF34_UNCAE</name>
<evidence type="ECO:0000313" key="3">
    <source>
        <dbReference type="Proteomes" id="UP000280417"/>
    </source>
</evidence>
<reference evidence="2 3" key="1">
    <citation type="submission" date="2018-06" db="EMBL/GenBank/DDBJ databases">
        <title>Extensive metabolic versatility and redundancy in microbially diverse, dynamic hydrothermal sediments.</title>
        <authorList>
            <person name="Dombrowski N."/>
            <person name="Teske A."/>
            <person name="Baker B.J."/>
        </authorList>
    </citation>
    <scope>NUCLEOTIDE SEQUENCE [LARGE SCALE GENOMIC DNA]</scope>
    <source>
        <strain evidence="2">B3_G15</strain>
    </source>
</reference>
<keyword evidence="1" id="KW-0560">Oxidoreductase</keyword>
<dbReference type="GO" id="GO:0016491">
    <property type="term" value="F:oxidoreductase activity"/>
    <property type="evidence" value="ECO:0007669"/>
    <property type="project" value="UniProtKB-KW"/>
</dbReference>
<proteinExistence type="predicted"/>
<accession>A0A662DF34</accession>
<dbReference type="InterPro" id="IPR037024">
    <property type="entry name" value="NiFe_Hase_small_N_sf"/>
</dbReference>
<dbReference type="AlphaFoldDB" id="A0A662DF34"/>
<sequence length="71" mass="7848">MVSFLWLQGGCCGGETVSLLNSEQPDFLTFLNKFGLNLIWYPFLSRQSGEEVLATFKFSGNSPPVKVGMRG</sequence>